<organism evidence="2 3">
    <name type="scientific">Spizellomyces punctatus (strain DAOM BR117)</name>
    <dbReference type="NCBI Taxonomy" id="645134"/>
    <lineage>
        <taxon>Eukaryota</taxon>
        <taxon>Fungi</taxon>
        <taxon>Fungi incertae sedis</taxon>
        <taxon>Chytridiomycota</taxon>
        <taxon>Chytridiomycota incertae sedis</taxon>
        <taxon>Chytridiomycetes</taxon>
        <taxon>Spizellomycetales</taxon>
        <taxon>Spizellomycetaceae</taxon>
        <taxon>Spizellomyces</taxon>
    </lineage>
</organism>
<gene>
    <name evidence="2" type="ORF">SPPG_08945</name>
</gene>
<evidence type="ECO:0000313" key="3">
    <source>
        <dbReference type="Proteomes" id="UP000053201"/>
    </source>
</evidence>
<dbReference type="AlphaFoldDB" id="A0A0L0HSM8"/>
<dbReference type="VEuPathDB" id="FungiDB:SPPG_08945"/>
<sequence>MASAADESASSGSESGAEGIGTLPNKPNIAIEASAEASQVTNDESESIKPIDVAETTVVETPPLLLAMLKLPKLPKWFMERISQLRNMNRE</sequence>
<dbReference type="GeneID" id="27692070"/>
<evidence type="ECO:0000256" key="1">
    <source>
        <dbReference type="SAM" id="MobiDB-lite"/>
    </source>
</evidence>
<proteinExistence type="predicted"/>
<protein>
    <submittedName>
        <fullName evidence="2">Uncharacterized protein</fullName>
    </submittedName>
</protein>
<dbReference type="Proteomes" id="UP000053201">
    <property type="component" value="Unassembled WGS sequence"/>
</dbReference>
<dbReference type="RefSeq" id="XP_016612147.1">
    <property type="nucleotide sequence ID" value="XM_016757095.1"/>
</dbReference>
<dbReference type="InParanoid" id="A0A0L0HSM8"/>
<dbReference type="EMBL" id="KQ257451">
    <property type="protein sequence ID" value="KND04108.1"/>
    <property type="molecule type" value="Genomic_DNA"/>
</dbReference>
<evidence type="ECO:0000313" key="2">
    <source>
        <dbReference type="EMBL" id="KND04108.1"/>
    </source>
</evidence>
<feature type="region of interest" description="Disordered" evidence="1">
    <location>
        <begin position="35"/>
        <end position="54"/>
    </location>
</feature>
<feature type="region of interest" description="Disordered" evidence="1">
    <location>
        <begin position="1"/>
        <end position="28"/>
    </location>
</feature>
<feature type="compositionally biased region" description="Low complexity" evidence="1">
    <location>
        <begin position="1"/>
        <end position="17"/>
    </location>
</feature>
<keyword evidence="3" id="KW-1185">Reference proteome</keyword>
<accession>A0A0L0HSM8</accession>
<name>A0A0L0HSM8_SPIPD</name>
<reference evidence="2 3" key="1">
    <citation type="submission" date="2009-08" db="EMBL/GenBank/DDBJ databases">
        <title>The Genome Sequence of Spizellomyces punctatus strain DAOM BR117.</title>
        <authorList>
            <consortium name="The Broad Institute Genome Sequencing Platform"/>
            <person name="Russ C."/>
            <person name="Cuomo C."/>
            <person name="Shea T."/>
            <person name="Young S.K."/>
            <person name="Zeng Q."/>
            <person name="Koehrsen M."/>
            <person name="Haas B."/>
            <person name="Borodovsky M."/>
            <person name="Guigo R."/>
            <person name="Alvarado L."/>
            <person name="Berlin A."/>
            <person name="Bochicchio J."/>
            <person name="Borenstein D."/>
            <person name="Chapman S."/>
            <person name="Chen Z."/>
            <person name="Engels R."/>
            <person name="Freedman E."/>
            <person name="Gellesch M."/>
            <person name="Goldberg J."/>
            <person name="Griggs A."/>
            <person name="Gujja S."/>
            <person name="Heiman D."/>
            <person name="Hepburn T."/>
            <person name="Howarth C."/>
            <person name="Jen D."/>
            <person name="Larson L."/>
            <person name="Lewis B."/>
            <person name="Mehta T."/>
            <person name="Park D."/>
            <person name="Pearson M."/>
            <person name="Roberts A."/>
            <person name="Saif S."/>
            <person name="Shenoy N."/>
            <person name="Sisk P."/>
            <person name="Stolte C."/>
            <person name="Sykes S."/>
            <person name="Thomson T."/>
            <person name="Walk T."/>
            <person name="White J."/>
            <person name="Yandava C."/>
            <person name="Burger G."/>
            <person name="Gray M.W."/>
            <person name="Holland P.W.H."/>
            <person name="King N."/>
            <person name="Lang F.B.F."/>
            <person name="Roger A.J."/>
            <person name="Ruiz-Trillo I."/>
            <person name="Lander E."/>
            <person name="Nusbaum C."/>
        </authorList>
    </citation>
    <scope>NUCLEOTIDE SEQUENCE [LARGE SCALE GENOMIC DNA]</scope>
    <source>
        <strain evidence="2 3">DAOM BR117</strain>
    </source>
</reference>